<keyword evidence="2" id="KW-1133">Transmembrane helix</keyword>
<sequence>MHFWIDKRSQCAYSGRHRVPSSLSAGVGRSRGRVCAAAGRKGMAAPVHRFAPVDCAPRRSRPLRHYGPPPMPAVHSTRRQNEESSLYVEIPPEPPQPTIASLAAARSVTPDTLLRTAALGLHHSPMMAPHLKFGMLVSFALATLFLAGAKYYFDRQLMRGPGGGTESSGEAGVVCAAVACVCGVGCALSLCRARSAPPPLMPPERVSSTARRHPRTPTRTQREGNPTESEDISLTILSSRSEREAGGASGAGAAGGAGEAPPPPYHIAVLLPARVPSPPPPAYSALS</sequence>
<keyword evidence="2" id="KW-0812">Transmembrane</keyword>
<proteinExistence type="predicted"/>
<comment type="caution">
    <text evidence="3">The sequence shown here is derived from an EMBL/GenBank/DDBJ whole genome shotgun (WGS) entry which is preliminary data.</text>
</comment>
<dbReference type="Proteomes" id="UP001153954">
    <property type="component" value="Unassembled WGS sequence"/>
</dbReference>
<feature type="compositionally biased region" description="Gly residues" evidence="1">
    <location>
        <begin position="247"/>
        <end position="258"/>
    </location>
</feature>
<name>A0AAU9U978_EUPED</name>
<evidence type="ECO:0000313" key="3">
    <source>
        <dbReference type="EMBL" id="CAH2095860.1"/>
    </source>
</evidence>
<evidence type="ECO:0000256" key="1">
    <source>
        <dbReference type="SAM" id="MobiDB-lite"/>
    </source>
</evidence>
<keyword evidence="4" id="KW-1185">Reference proteome</keyword>
<feature type="transmembrane region" description="Helical" evidence="2">
    <location>
        <begin position="133"/>
        <end position="151"/>
    </location>
</feature>
<dbReference type="AlphaFoldDB" id="A0AAU9U978"/>
<reference evidence="3" key="1">
    <citation type="submission" date="2022-03" db="EMBL/GenBank/DDBJ databases">
        <authorList>
            <person name="Tunstrom K."/>
        </authorList>
    </citation>
    <scope>NUCLEOTIDE SEQUENCE</scope>
</reference>
<organism evidence="3 4">
    <name type="scientific">Euphydryas editha</name>
    <name type="common">Edith's checkerspot</name>
    <dbReference type="NCBI Taxonomy" id="104508"/>
    <lineage>
        <taxon>Eukaryota</taxon>
        <taxon>Metazoa</taxon>
        <taxon>Ecdysozoa</taxon>
        <taxon>Arthropoda</taxon>
        <taxon>Hexapoda</taxon>
        <taxon>Insecta</taxon>
        <taxon>Pterygota</taxon>
        <taxon>Neoptera</taxon>
        <taxon>Endopterygota</taxon>
        <taxon>Lepidoptera</taxon>
        <taxon>Glossata</taxon>
        <taxon>Ditrysia</taxon>
        <taxon>Papilionoidea</taxon>
        <taxon>Nymphalidae</taxon>
        <taxon>Nymphalinae</taxon>
        <taxon>Euphydryas</taxon>
    </lineage>
</organism>
<protein>
    <submittedName>
        <fullName evidence="3">Uncharacterized protein</fullName>
    </submittedName>
</protein>
<gene>
    <name evidence="3" type="ORF">EEDITHA_LOCUS11266</name>
</gene>
<keyword evidence="2" id="KW-0472">Membrane</keyword>
<accession>A0AAU9U978</accession>
<feature type="region of interest" description="Disordered" evidence="1">
    <location>
        <begin position="61"/>
        <end position="91"/>
    </location>
</feature>
<dbReference type="EMBL" id="CAKOGL010000016">
    <property type="protein sequence ID" value="CAH2095860.1"/>
    <property type="molecule type" value="Genomic_DNA"/>
</dbReference>
<feature type="region of interest" description="Disordered" evidence="1">
    <location>
        <begin position="197"/>
        <end position="266"/>
    </location>
</feature>
<evidence type="ECO:0000313" key="4">
    <source>
        <dbReference type="Proteomes" id="UP001153954"/>
    </source>
</evidence>
<feature type="transmembrane region" description="Helical" evidence="2">
    <location>
        <begin position="171"/>
        <end position="191"/>
    </location>
</feature>
<evidence type="ECO:0000256" key="2">
    <source>
        <dbReference type="SAM" id="Phobius"/>
    </source>
</evidence>